<sequence>MSAGSSDGQLQPRAVGTRAICRALAAEGRTLTEFAQGGVTRRRVSSLLTVYVRYMLKQYIGDEDFLKFRTLCPISAPRATMLDLINLKGPIRSARIELLLLLGFHRRPCNFVVSTVAG</sequence>
<protein>
    <submittedName>
        <fullName evidence="1">Uncharacterized protein</fullName>
    </submittedName>
</protein>
<dbReference type="Proteomes" id="UP000325081">
    <property type="component" value="Unassembled WGS sequence"/>
</dbReference>
<gene>
    <name evidence="1" type="ORF">STAS_21792</name>
</gene>
<dbReference type="EMBL" id="BKCP01007170">
    <property type="protein sequence ID" value="GER44874.1"/>
    <property type="molecule type" value="Genomic_DNA"/>
</dbReference>
<reference evidence="2" key="1">
    <citation type="journal article" date="2019" name="Curr. Biol.">
        <title>Genome Sequence of Striga asiatica Provides Insight into the Evolution of Plant Parasitism.</title>
        <authorList>
            <person name="Yoshida S."/>
            <person name="Kim S."/>
            <person name="Wafula E.K."/>
            <person name="Tanskanen J."/>
            <person name="Kim Y.M."/>
            <person name="Honaas L."/>
            <person name="Yang Z."/>
            <person name="Spallek T."/>
            <person name="Conn C.E."/>
            <person name="Ichihashi Y."/>
            <person name="Cheong K."/>
            <person name="Cui S."/>
            <person name="Der J.P."/>
            <person name="Gundlach H."/>
            <person name="Jiao Y."/>
            <person name="Hori C."/>
            <person name="Ishida J.K."/>
            <person name="Kasahara H."/>
            <person name="Kiba T."/>
            <person name="Kim M.S."/>
            <person name="Koo N."/>
            <person name="Laohavisit A."/>
            <person name="Lee Y.H."/>
            <person name="Lumba S."/>
            <person name="McCourt P."/>
            <person name="Mortimer J.C."/>
            <person name="Mutuku J.M."/>
            <person name="Nomura T."/>
            <person name="Sasaki-Sekimoto Y."/>
            <person name="Seto Y."/>
            <person name="Wang Y."/>
            <person name="Wakatake T."/>
            <person name="Sakakibara H."/>
            <person name="Demura T."/>
            <person name="Yamaguchi S."/>
            <person name="Yoneyama K."/>
            <person name="Manabe R.I."/>
            <person name="Nelson D.C."/>
            <person name="Schulman A.H."/>
            <person name="Timko M.P."/>
            <person name="dePamphilis C.W."/>
            <person name="Choi D."/>
            <person name="Shirasu K."/>
        </authorList>
    </citation>
    <scope>NUCLEOTIDE SEQUENCE [LARGE SCALE GENOMIC DNA]</scope>
    <source>
        <strain evidence="2">cv. UVA1</strain>
    </source>
</reference>
<keyword evidence="2" id="KW-1185">Reference proteome</keyword>
<evidence type="ECO:0000313" key="2">
    <source>
        <dbReference type="Proteomes" id="UP000325081"/>
    </source>
</evidence>
<name>A0A5A7QIF2_STRAF</name>
<comment type="caution">
    <text evidence="1">The sequence shown here is derived from an EMBL/GenBank/DDBJ whole genome shotgun (WGS) entry which is preliminary data.</text>
</comment>
<organism evidence="1 2">
    <name type="scientific">Striga asiatica</name>
    <name type="common">Asiatic witchweed</name>
    <name type="synonym">Buchnera asiatica</name>
    <dbReference type="NCBI Taxonomy" id="4170"/>
    <lineage>
        <taxon>Eukaryota</taxon>
        <taxon>Viridiplantae</taxon>
        <taxon>Streptophyta</taxon>
        <taxon>Embryophyta</taxon>
        <taxon>Tracheophyta</taxon>
        <taxon>Spermatophyta</taxon>
        <taxon>Magnoliopsida</taxon>
        <taxon>eudicotyledons</taxon>
        <taxon>Gunneridae</taxon>
        <taxon>Pentapetalae</taxon>
        <taxon>asterids</taxon>
        <taxon>lamiids</taxon>
        <taxon>Lamiales</taxon>
        <taxon>Orobanchaceae</taxon>
        <taxon>Buchnereae</taxon>
        <taxon>Striga</taxon>
    </lineage>
</organism>
<proteinExistence type="predicted"/>
<accession>A0A5A7QIF2</accession>
<dbReference type="AlphaFoldDB" id="A0A5A7QIF2"/>
<evidence type="ECO:0000313" key="1">
    <source>
        <dbReference type="EMBL" id="GER44874.1"/>
    </source>
</evidence>